<dbReference type="PROSITE" id="PS50132">
    <property type="entry name" value="RGS"/>
    <property type="match status" value="1"/>
</dbReference>
<dbReference type="GO" id="GO:0005739">
    <property type="term" value="C:mitochondrion"/>
    <property type="evidence" value="ECO:0007669"/>
    <property type="project" value="TreeGrafter"/>
</dbReference>
<dbReference type="PANTHER" id="PTHR13155:SF1">
    <property type="entry name" value="A-KINASE ANCHOR PROTEIN 10, MITOCHONDRIAL"/>
    <property type="match status" value="1"/>
</dbReference>
<accession>A0AAD9L266</accession>
<dbReference type="Proteomes" id="UP001209878">
    <property type="component" value="Unassembled WGS sequence"/>
</dbReference>
<evidence type="ECO:0000313" key="4">
    <source>
        <dbReference type="Proteomes" id="UP001209878"/>
    </source>
</evidence>
<evidence type="ECO:0000256" key="1">
    <source>
        <dbReference type="SAM" id="MobiDB-lite"/>
    </source>
</evidence>
<dbReference type="GO" id="GO:0005886">
    <property type="term" value="C:plasma membrane"/>
    <property type="evidence" value="ECO:0007669"/>
    <property type="project" value="TreeGrafter"/>
</dbReference>
<protein>
    <recommendedName>
        <fullName evidence="2">RGS domain-containing protein</fullName>
    </recommendedName>
</protein>
<feature type="compositionally biased region" description="Polar residues" evidence="1">
    <location>
        <begin position="483"/>
        <end position="495"/>
    </location>
</feature>
<sequence length="621" mass="69221">MFLFKKKPDKQEKQTSPQKSRVPGWFSSKSSPTKPAPSASDDVDGAWAVIETPGPLLVLQSGAEADVCISDDEAKSLLPRRSRLNKSFGEIINDKHSLPYLIQYLDQHDAGHLIRFWLAAESFAVSSEAKKNVCHREKHNSASATGSTNVLVNDLRSLSDSHLPVKSRTPHNVNLETGKWSHGETVSLTVATNANSDPKNSSHINDGGTGEILTNCPSGVESDAVHIYSKYISKDAQKPIGITEELRNKTISEICPEDGEVHPACFRGCCQFVLDIIQQQYFADIADMCRYFADFLQSEYHCQHQIDVLTSTKVLLPDVLYCDSAMFYFMEYLEQEGAIALLQCWQDLDSFEQLVMTSGGDPTQLQSDAMVLYDKYFSLQASHPLGFPDSVRFEVENNICQETGPRPDSFTAAKLIVLKTLNCVYFMQYLSSDVYYKYLSELINTVQLAVDLPQMRKNHSQADGDASSEHSVSSGGSTSVGSRNTLLAMNTQSQQTRRAINRIDTDMRIDSTFFNPDSLWRRNQEGSLTLGRINEVGQFVSDFDPEPDHEKKKKGTFFQKLKSKDKTQEDMALQIARMIVNEVNQATAQATPGGVDMQHCMVIDDSTLSANAENIQTKTHN</sequence>
<feature type="compositionally biased region" description="Low complexity" evidence="1">
    <location>
        <begin position="27"/>
        <end position="40"/>
    </location>
</feature>
<name>A0AAD9L266_RIDPI</name>
<dbReference type="SMART" id="SM00315">
    <property type="entry name" value="RGS"/>
    <property type="match status" value="2"/>
</dbReference>
<feature type="region of interest" description="Disordered" evidence="1">
    <location>
        <begin position="458"/>
        <end position="495"/>
    </location>
</feature>
<feature type="domain" description="RGS" evidence="2">
    <location>
        <begin position="315"/>
        <end position="439"/>
    </location>
</feature>
<dbReference type="Gene3D" id="1.10.167.10">
    <property type="entry name" value="Regulator of G-protein Signalling 4, domain 2"/>
    <property type="match status" value="2"/>
</dbReference>
<dbReference type="InterPro" id="IPR044926">
    <property type="entry name" value="RGS_subdomain_2"/>
</dbReference>
<evidence type="ECO:0000259" key="2">
    <source>
        <dbReference type="PROSITE" id="PS50132"/>
    </source>
</evidence>
<organism evidence="3 4">
    <name type="scientific">Ridgeia piscesae</name>
    <name type="common">Tubeworm</name>
    <dbReference type="NCBI Taxonomy" id="27915"/>
    <lineage>
        <taxon>Eukaryota</taxon>
        <taxon>Metazoa</taxon>
        <taxon>Spiralia</taxon>
        <taxon>Lophotrochozoa</taxon>
        <taxon>Annelida</taxon>
        <taxon>Polychaeta</taxon>
        <taxon>Sedentaria</taxon>
        <taxon>Canalipalpata</taxon>
        <taxon>Sabellida</taxon>
        <taxon>Siboglinidae</taxon>
        <taxon>Ridgeia</taxon>
    </lineage>
</organism>
<dbReference type="InterPro" id="IPR016137">
    <property type="entry name" value="RGS"/>
</dbReference>
<comment type="caution">
    <text evidence="3">The sequence shown here is derived from an EMBL/GenBank/DDBJ whole genome shotgun (WGS) entry which is preliminary data.</text>
</comment>
<feature type="compositionally biased region" description="Low complexity" evidence="1">
    <location>
        <begin position="469"/>
        <end position="482"/>
    </location>
</feature>
<proteinExistence type="predicted"/>
<keyword evidence="4" id="KW-1185">Reference proteome</keyword>
<gene>
    <name evidence="3" type="ORF">NP493_401g01005</name>
</gene>
<dbReference type="InterPro" id="IPR036305">
    <property type="entry name" value="RGS_sf"/>
</dbReference>
<dbReference type="PANTHER" id="PTHR13155">
    <property type="entry name" value="A-KINASE ANCHOR PROTEINS"/>
    <property type="match status" value="1"/>
</dbReference>
<dbReference type="FunFam" id="1.10.167.10:FF:000005">
    <property type="entry name" value="Putative A-kinase anchor protein 10 mitochondrial"/>
    <property type="match status" value="1"/>
</dbReference>
<dbReference type="AlphaFoldDB" id="A0AAD9L266"/>
<evidence type="ECO:0000313" key="3">
    <source>
        <dbReference type="EMBL" id="KAK2181367.1"/>
    </source>
</evidence>
<dbReference type="GO" id="GO:0008104">
    <property type="term" value="P:intracellular protein localization"/>
    <property type="evidence" value="ECO:0007669"/>
    <property type="project" value="TreeGrafter"/>
</dbReference>
<feature type="region of interest" description="Disordered" evidence="1">
    <location>
        <begin position="1"/>
        <end position="42"/>
    </location>
</feature>
<dbReference type="Pfam" id="PF00615">
    <property type="entry name" value="RGS"/>
    <property type="match status" value="1"/>
</dbReference>
<reference evidence="3" key="1">
    <citation type="journal article" date="2023" name="Mol. Biol. Evol.">
        <title>Third-Generation Sequencing Reveals the Adaptive Role of the Epigenome in Three Deep-Sea Polychaetes.</title>
        <authorList>
            <person name="Perez M."/>
            <person name="Aroh O."/>
            <person name="Sun Y."/>
            <person name="Lan Y."/>
            <person name="Juniper S.K."/>
            <person name="Young C.R."/>
            <person name="Angers B."/>
            <person name="Qian P.Y."/>
        </authorList>
    </citation>
    <scope>NUCLEOTIDE SEQUENCE</scope>
    <source>
        <strain evidence="3">R07B-5</strain>
    </source>
</reference>
<dbReference type="EMBL" id="JAODUO010000401">
    <property type="protein sequence ID" value="KAK2181367.1"/>
    <property type="molecule type" value="Genomic_DNA"/>
</dbReference>
<dbReference type="SUPFAM" id="SSF48097">
    <property type="entry name" value="Regulator of G-protein signaling, RGS"/>
    <property type="match status" value="2"/>
</dbReference>
<dbReference type="InterPro" id="IPR052246">
    <property type="entry name" value="Cell_Polariz_PKAAnc"/>
</dbReference>